<dbReference type="OrthoDB" id="65070at2157"/>
<dbReference type="InterPro" id="IPR013783">
    <property type="entry name" value="Ig-like_fold"/>
</dbReference>
<feature type="domain" description="CARDB" evidence="2">
    <location>
        <begin position="39"/>
        <end position="116"/>
    </location>
</feature>
<dbReference type="AlphaFoldDB" id="J0S0Y1"/>
<dbReference type="RefSeq" id="WP_004039284.1">
    <property type="nucleotide sequence ID" value="NZ_CM001555.1"/>
</dbReference>
<keyword evidence="1" id="KW-0472">Membrane</keyword>
<dbReference type="Gene3D" id="2.60.40.10">
    <property type="entry name" value="Immunoglobulins"/>
    <property type="match status" value="1"/>
</dbReference>
<dbReference type="PANTHER" id="PTHR35902">
    <property type="entry name" value="S-LAYER DOMAIN-LIKE PROTEIN-RELATED"/>
    <property type="match status" value="1"/>
</dbReference>
<dbReference type="Pfam" id="PF07705">
    <property type="entry name" value="CARDB"/>
    <property type="match status" value="1"/>
</dbReference>
<dbReference type="HOGENOM" id="CLU_048387_0_0_2"/>
<dbReference type="Proteomes" id="UP000005095">
    <property type="component" value="Chromosome"/>
</dbReference>
<protein>
    <recommendedName>
        <fullName evidence="2">CARDB domain-containing protein</fullName>
    </recommendedName>
</protein>
<sequence>MKKIVSIVLMMFCLLTGSAAAAETSSYDAAAMVAVTDVQISPDVLMNGDTATVAVTVKNTGSASVSISRATFFGTGISVQNTQTYDAVGDLGPGTTKTFTFTIKADGSETVYYPTFYLDFRDAGSLRYPVAVKVQDEEVQISVQEMPDVFAADKKETVTLLIGNPRENAVSGVTVAPAGEAIQSTQSSSFIGNLDPDGSATVSFDIAASHSTDLTFTVTYRNGMNTHTSTITVPIEVGTSKTAPIMVVNNLALSSSGSSYEISGDLSNAGLEDAYSVIVTVGSPAQGADPYPSYVIGSLDSDDFSSFEVTFTGQGLTSVPVIVQYKDEDGNDYTTAYTMKMNGATAATGDTSASASGSGRMSAAPGGGGPGGMGMFGMSGGGLGTIPFTQIGILLVVLVVGLVGWRKGYLGRARTALKNRMKKE</sequence>
<dbReference type="PATRIC" id="fig|28892.9.peg.1703"/>
<evidence type="ECO:0000259" key="2">
    <source>
        <dbReference type="Pfam" id="PF07705"/>
    </source>
</evidence>
<feature type="transmembrane region" description="Helical" evidence="1">
    <location>
        <begin position="388"/>
        <end position="405"/>
    </location>
</feature>
<dbReference type="EMBL" id="CM001555">
    <property type="protein sequence ID" value="EJG07526.1"/>
    <property type="molecule type" value="Genomic_DNA"/>
</dbReference>
<proteinExistence type="predicted"/>
<evidence type="ECO:0000256" key="1">
    <source>
        <dbReference type="SAM" id="Phobius"/>
    </source>
</evidence>
<keyword evidence="1" id="KW-1133">Transmembrane helix</keyword>
<dbReference type="PANTHER" id="PTHR35902:SF6">
    <property type="entry name" value="CONSERVED WITHIN P. AEROPHILUM"/>
    <property type="match status" value="1"/>
</dbReference>
<accession>J0S0Y1</accession>
<dbReference type="InterPro" id="IPR011635">
    <property type="entry name" value="CARDB"/>
</dbReference>
<keyword evidence="1" id="KW-0812">Transmembrane</keyword>
<reference evidence="3 4" key="1">
    <citation type="submission" date="2011-08" db="EMBL/GenBank/DDBJ databases">
        <title>The complete genome of Methanofollis liminatans DSM 4140.</title>
        <authorList>
            <consortium name="US DOE Joint Genome Institute (JGI-PGF)"/>
            <person name="Lucas S."/>
            <person name="Han J."/>
            <person name="Lapidus A."/>
            <person name="Bruce D."/>
            <person name="Goodwin L."/>
            <person name="Pitluck S."/>
            <person name="Peters L."/>
            <person name="Kyrpides N."/>
            <person name="Mavromatis K."/>
            <person name="Ivanova N."/>
            <person name="Mikhailova N."/>
            <person name="Lu M."/>
            <person name="Detter J.C."/>
            <person name="Tapia R."/>
            <person name="Han C."/>
            <person name="Land M."/>
            <person name="Hauser L."/>
            <person name="Markowitz V."/>
            <person name="Cheng J.-F."/>
            <person name="Hugenholtz P."/>
            <person name="Woyke T."/>
            <person name="Wu D."/>
            <person name="Spring S."/>
            <person name="Schuler E."/>
            <person name="Brambilla E."/>
            <person name="Klenk H.-P."/>
            <person name="Eisen J.A."/>
        </authorList>
    </citation>
    <scope>NUCLEOTIDE SEQUENCE [LARGE SCALE GENOMIC DNA]</scope>
    <source>
        <strain evidence="3 4">DSM 4140</strain>
    </source>
</reference>
<evidence type="ECO:0000313" key="3">
    <source>
        <dbReference type="EMBL" id="EJG07526.1"/>
    </source>
</evidence>
<dbReference type="STRING" id="28892.Metli_1575"/>
<evidence type="ECO:0000313" key="4">
    <source>
        <dbReference type="Proteomes" id="UP000005095"/>
    </source>
</evidence>
<name>J0S0Y1_9EURY</name>
<keyword evidence="4" id="KW-1185">Reference proteome</keyword>
<gene>
    <name evidence="3" type="ORF">Metli_1575</name>
</gene>
<organism evidence="3 4">
    <name type="scientific">Methanofollis liminatans DSM 4140</name>
    <dbReference type="NCBI Taxonomy" id="28892"/>
    <lineage>
        <taxon>Archaea</taxon>
        <taxon>Methanobacteriati</taxon>
        <taxon>Methanobacteriota</taxon>
        <taxon>Stenosarchaea group</taxon>
        <taxon>Methanomicrobia</taxon>
        <taxon>Methanomicrobiales</taxon>
        <taxon>Methanomicrobiaceae</taxon>
        <taxon>Methanofollis</taxon>
    </lineage>
</organism>